<accession>A0A5B3GBV6</accession>
<dbReference type="InterPro" id="IPR050361">
    <property type="entry name" value="MPP/UQCRC_Complex"/>
</dbReference>
<dbReference type="PANTHER" id="PTHR11851">
    <property type="entry name" value="METALLOPROTEASE"/>
    <property type="match status" value="1"/>
</dbReference>
<dbReference type="InterPro" id="IPR011765">
    <property type="entry name" value="Pept_M16_N"/>
</dbReference>
<organism evidence="4 5">
    <name type="scientific">Alistipes shahii</name>
    <dbReference type="NCBI Taxonomy" id="328814"/>
    <lineage>
        <taxon>Bacteria</taxon>
        <taxon>Pseudomonadati</taxon>
        <taxon>Bacteroidota</taxon>
        <taxon>Bacteroidia</taxon>
        <taxon>Bacteroidales</taxon>
        <taxon>Rikenellaceae</taxon>
        <taxon>Alistipes</taxon>
    </lineage>
</organism>
<comment type="similarity">
    <text evidence="1">Belongs to the peptidase M16 family.</text>
</comment>
<evidence type="ECO:0000259" key="3">
    <source>
        <dbReference type="Pfam" id="PF05193"/>
    </source>
</evidence>
<dbReference type="InterPro" id="IPR007863">
    <property type="entry name" value="Peptidase_M16_C"/>
</dbReference>
<dbReference type="Pfam" id="PF00675">
    <property type="entry name" value="Peptidase_M16"/>
    <property type="match status" value="1"/>
</dbReference>
<evidence type="ECO:0000313" key="4">
    <source>
        <dbReference type="EMBL" id="KAA2371011.1"/>
    </source>
</evidence>
<proteinExistence type="inferred from homology"/>
<feature type="domain" description="Peptidase M16 C-terminal" evidence="3">
    <location>
        <begin position="169"/>
        <end position="340"/>
    </location>
</feature>
<feature type="domain" description="Peptidase M16 N-terminal" evidence="2">
    <location>
        <begin position="21"/>
        <end position="158"/>
    </location>
</feature>
<dbReference type="Gene3D" id="3.30.830.10">
    <property type="entry name" value="Metalloenzyme, LuxS/M16 peptidase-like"/>
    <property type="match status" value="2"/>
</dbReference>
<dbReference type="PANTHER" id="PTHR11851:SF49">
    <property type="entry name" value="MITOCHONDRIAL-PROCESSING PEPTIDASE SUBUNIT ALPHA"/>
    <property type="match status" value="1"/>
</dbReference>
<dbReference type="SUPFAM" id="SSF63411">
    <property type="entry name" value="LuxS/MPP-like metallohydrolase"/>
    <property type="match status" value="2"/>
</dbReference>
<dbReference type="GO" id="GO:0046872">
    <property type="term" value="F:metal ion binding"/>
    <property type="evidence" value="ECO:0007669"/>
    <property type="project" value="InterPro"/>
</dbReference>
<dbReference type="EMBL" id="VVXK01000005">
    <property type="protein sequence ID" value="KAA2371011.1"/>
    <property type="molecule type" value="Genomic_DNA"/>
</dbReference>
<gene>
    <name evidence="4" type="ORF">F2Y13_05520</name>
</gene>
<dbReference type="Proteomes" id="UP000323567">
    <property type="component" value="Unassembled WGS sequence"/>
</dbReference>
<evidence type="ECO:0000256" key="1">
    <source>
        <dbReference type="ARBA" id="ARBA00007261"/>
    </source>
</evidence>
<sequence>MEFSTYTLPNGIRGIHRQVRNTVAHCALVIGAGSRDEHPAEYGLAHLTEHAFFKGTERRKAWQVNCRLENLGGELNAFTTKEDTTIHATTLKGDFAKAAELIADIAFRSTFPDRELEREKEVIVDEINTYKDSPADLIYDTFEDMLFEGSELGHNILGRKASLMRYDGQAIRAFTARTHTTDQMVFSSIGNFSAKTAEAVAARYFASQPASQRGFVRAAPAPYRAFEKTVSKHTHQTHCIIGSRAFGISEDRRLPLALVTNILGGPCANSLLNIVVREKNGLSYNIEASYTPYGDTGIVAIYFSSDHSNAEQCIELIEGQLHKLRTVPLTARQLSMAKKQFIAQLAISSESNESYMLGAGKSLLVHDGIDTMEQVYAKVRALTARQLTEVAEEVFSDMSRLIYK</sequence>
<comment type="caution">
    <text evidence="4">The sequence shown here is derived from an EMBL/GenBank/DDBJ whole genome shotgun (WGS) entry which is preliminary data.</text>
</comment>
<dbReference type="RefSeq" id="WP_118406441.1">
    <property type="nucleotide sequence ID" value="NZ_CATXTW010000012.1"/>
</dbReference>
<reference evidence="4 5" key="1">
    <citation type="journal article" date="2019" name="Nat. Med.">
        <title>A library of human gut bacterial isolates paired with longitudinal multiomics data enables mechanistic microbiome research.</title>
        <authorList>
            <person name="Poyet M."/>
            <person name="Groussin M."/>
            <person name="Gibbons S.M."/>
            <person name="Avila-Pacheco J."/>
            <person name="Jiang X."/>
            <person name="Kearney S.M."/>
            <person name="Perrotta A.R."/>
            <person name="Berdy B."/>
            <person name="Zhao S."/>
            <person name="Lieberman T.D."/>
            <person name="Swanson P.K."/>
            <person name="Smith M."/>
            <person name="Roesemann S."/>
            <person name="Alexander J.E."/>
            <person name="Rich S.A."/>
            <person name="Livny J."/>
            <person name="Vlamakis H."/>
            <person name="Clish C."/>
            <person name="Bullock K."/>
            <person name="Deik A."/>
            <person name="Scott J."/>
            <person name="Pierce K.A."/>
            <person name="Xavier R.J."/>
            <person name="Alm E.J."/>
        </authorList>
    </citation>
    <scope>NUCLEOTIDE SEQUENCE [LARGE SCALE GENOMIC DNA]</scope>
    <source>
        <strain evidence="4 5">BIOML-A2</strain>
    </source>
</reference>
<dbReference type="AlphaFoldDB" id="A0A5B3GBV6"/>
<evidence type="ECO:0000313" key="5">
    <source>
        <dbReference type="Proteomes" id="UP000323567"/>
    </source>
</evidence>
<protein>
    <submittedName>
        <fullName evidence="4">Insulinase family protein</fullName>
    </submittedName>
</protein>
<evidence type="ECO:0000259" key="2">
    <source>
        <dbReference type="Pfam" id="PF00675"/>
    </source>
</evidence>
<name>A0A5B3GBV6_9BACT</name>
<dbReference type="Pfam" id="PF05193">
    <property type="entry name" value="Peptidase_M16_C"/>
    <property type="match status" value="1"/>
</dbReference>
<dbReference type="InterPro" id="IPR011249">
    <property type="entry name" value="Metalloenz_LuxS/M16"/>
</dbReference>